<dbReference type="EMBL" id="CP042997">
    <property type="protein sequence ID" value="QEH38225.1"/>
    <property type="molecule type" value="Genomic_DNA"/>
</dbReference>
<evidence type="ECO:0000256" key="1">
    <source>
        <dbReference type="ARBA" id="ARBA00008779"/>
    </source>
</evidence>
<feature type="chain" id="PRO_5023056249" evidence="3">
    <location>
        <begin position="25"/>
        <end position="801"/>
    </location>
</feature>
<dbReference type="OrthoDB" id="9762324at2"/>
<dbReference type="InterPro" id="IPR017850">
    <property type="entry name" value="Alkaline_phosphatase_core_sf"/>
</dbReference>
<evidence type="ECO:0000313" key="6">
    <source>
        <dbReference type="Proteomes" id="UP000324233"/>
    </source>
</evidence>
<keyword evidence="3" id="KW-0732">Signal</keyword>
<accession>A0A5B9WDS5</accession>
<protein>
    <submittedName>
        <fullName evidence="5">Arylsulfatase</fullName>
        <ecNumber evidence="5">3.1.6.1</ecNumber>
    </submittedName>
</protein>
<feature type="region of interest" description="Disordered" evidence="2">
    <location>
        <begin position="26"/>
        <end position="57"/>
    </location>
</feature>
<evidence type="ECO:0000256" key="2">
    <source>
        <dbReference type="SAM" id="MobiDB-lite"/>
    </source>
</evidence>
<gene>
    <name evidence="5" type="primary">atsA_12</name>
    <name evidence="5" type="ORF">OJF2_68230</name>
</gene>
<organism evidence="5 6">
    <name type="scientific">Aquisphaera giovannonii</name>
    <dbReference type="NCBI Taxonomy" id="406548"/>
    <lineage>
        <taxon>Bacteria</taxon>
        <taxon>Pseudomonadati</taxon>
        <taxon>Planctomycetota</taxon>
        <taxon>Planctomycetia</taxon>
        <taxon>Isosphaerales</taxon>
        <taxon>Isosphaeraceae</taxon>
        <taxon>Aquisphaera</taxon>
    </lineage>
</organism>
<evidence type="ECO:0000313" key="5">
    <source>
        <dbReference type="EMBL" id="QEH38225.1"/>
    </source>
</evidence>
<dbReference type="Proteomes" id="UP000324233">
    <property type="component" value="Chromosome"/>
</dbReference>
<name>A0A5B9WDS5_9BACT</name>
<evidence type="ECO:0000259" key="4">
    <source>
        <dbReference type="Pfam" id="PF00884"/>
    </source>
</evidence>
<keyword evidence="5" id="KW-0378">Hydrolase</keyword>
<feature type="domain" description="Sulfatase N-terminal" evidence="4">
    <location>
        <begin position="67"/>
        <end position="485"/>
    </location>
</feature>
<reference evidence="5 6" key="1">
    <citation type="submission" date="2019-08" db="EMBL/GenBank/DDBJ databases">
        <title>Deep-cultivation of Planctomycetes and their phenomic and genomic characterization uncovers novel biology.</title>
        <authorList>
            <person name="Wiegand S."/>
            <person name="Jogler M."/>
            <person name="Boedeker C."/>
            <person name="Pinto D."/>
            <person name="Vollmers J."/>
            <person name="Rivas-Marin E."/>
            <person name="Kohn T."/>
            <person name="Peeters S.H."/>
            <person name="Heuer A."/>
            <person name="Rast P."/>
            <person name="Oberbeckmann S."/>
            <person name="Bunk B."/>
            <person name="Jeske O."/>
            <person name="Meyerdierks A."/>
            <person name="Storesund J.E."/>
            <person name="Kallscheuer N."/>
            <person name="Luecker S."/>
            <person name="Lage O.M."/>
            <person name="Pohl T."/>
            <person name="Merkel B.J."/>
            <person name="Hornburger P."/>
            <person name="Mueller R.-W."/>
            <person name="Bruemmer F."/>
            <person name="Labrenz M."/>
            <person name="Spormann A.M."/>
            <person name="Op den Camp H."/>
            <person name="Overmann J."/>
            <person name="Amann R."/>
            <person name="Jetten M.S.M."/>
            <person name="Mascher T."/>
            <person name="Medema M.H."/>
            <person name="Devos D.P."/>
            <person name="Kaster A.-K."/>
            <person name="Ovreas L."/>
            <person name="Rohde M."/>
            <person name="Galperin M.Y."/>
            <person name="Jogler C."/>
        </authorList>
    </citation>
    <scope>NUCLEOTIDE SEQUENCE [LARGE SCALE GENOMIC DNA]</scope>
    <source>
        <strain evidence="5 6">OJF2</strain>
    </source>
</reference>
<dbReference type="CDD" id="cd16025">
    <property type="entry name" value="PAS_like"/>
    <property type="match status" value="1"/>
</dbReference>
<dbReference type="SUPFAM" id="SSF53649">
    <property type="entry name" value="Alkaline phosphatase-like"/>
    <property type="match status" value="1"/>
</dbReference>
<feature type="signal peptide" evidence="3">
    <location>
        <begin position="1"/>
        <end position="24"/>
    </location>
</feature>
<dbReference type="EC" id="3.1.6.1" evidence="5"/>
<dbReference type="PANTHER" id="PTHR42693">
    <property type="entry name" value="ARYLSULFATASE FAMILY MEMBER"/>
    <property type="match status" value="1"/>
</dbReference>
<dbReference type="KEGG" id="agv:OJF2_68230"/>
<dbReference type="InterPro" id="IPR050738">
    <property type="entry name" value="Sulfatase"/>
</dbReference>
<comment type="similarity">
    <text evidence="1">Belongs to the sulfatase family.</text>
</comment>
<keyword evidence="6" id="KW-1185">Reference proteome</keyword>
<sequence precursor="true">MRIGSLRTALAATALAAGVGIAGAQQDDRPRSALPVPDAPFGGVSNRTLAGSRPDYPTPVAAPKGAPNVLLVLIDDAGFGNPSTFGGPCQTPTLSKLASQGLRYNRFHVTALCSPTRAALLSGRNHHAVGFGSIAEFAGGWPGYNATWPKSAAGVAQILQANGYSTAAFGKWHLTPDDQQGAAGPFDRWPCGLGFDYFYGFLGGASGQYDPVLAENNKVIGVPKGKGYYLPDDLTDRTITWIHDQKIQAPDRPFFIYYATGATHSPHHVPKEWADRYKGKFDQGWDRLREETFARQKALGVIPANAKLTPRDPAFPAWDGLSPDEKKLYARQMEVYAGFQENTDHQVGRVVEALEAMGQADNTLVLYIWGDNGSSMEGTETGTFNELTTLSGIPLTPGQQMKLMDAYGGIDAWGGPVMQPHFACAWAWAGNTPFRWGKQVASHLGGTRNPMVVSWPRRIRDRGGIRSQFSHVIDVTPTILEAAGIAAPSRFNGIEQMPIHGTSFAYTFDDAAAKERHTQQYFEIFGNRALYKDGWIACARIDRIPWRLDPATAARLAPGKYDPEQDRWELYNLAEDFSESEDLAAKYPEKLRELQQLFWQDAETYHVTPLLAGFSKFFGINPPQAGRKSYAFFPDSENIGSGMIPPIYNESYSIAADVEVPEAGAEGVIVAESDVMGGFSLYVQDRKLKYTYSFLGLQVETLAAAEDLPAGRVKIRLEFAADEPGKLGTGGRNRLFVGDRLVAEGRLEHTCPMRFTTYAGMDIGKDNGEPVVPSYAARSPFAFTGKIGAVVFDLGPAAAPR</sequence>
<dbReference type="Pfam" id="PF00884">
    <property type="entry name" value="Sulfatase"/>
    <property type="match status" value="1"/>
</dbReference>
<dbReference type="GO" id="GO:0004065">
    <property type="term" value="F:arylsulfatase activity"/>
    <property type="evidence" value="ECO:0007669"/>
    <property type="project" value="UniProtKB-EC"/>
</dbReference>
<dbReference type="Gene3D" id="3.30.1120.10">
    <property type="match status" value="1"/>
</dbReference>
<dbReference type="PANTHER" id="PTHR42693:SF43">
    <property type="entry name" value="BLL2667 PROTEIN"/>
    <property type="match status" value="1"/>
</dbReference>
<dbReference type="Gene3D" id="3.40.720.10">
    <property type="entry name" value="Alkaline Phosphatase, subunit A"/>
    <property type="match status" value="1"/>
</dbReference>
<proteinExistence type="inferred from homology"/>
<dbReference type="InterPro" id="IPR000917">
    <property type="entry name" value="Sulfatase_N"/>
</dbReference>
<evidence type="ECO:0000256" key="3">
    <source>
        <dbReference type="SAM" id="SignalP"/>
    </source>
</evidence>
<dbReference type="RefSeq" id="WP_148597688.1">
    <property type="nucleotide sequence ID" value="NZ_CP042997.1"/>
</dbReference>
<dbReference type="AlphaFoldDB" id="A0A5B9WDS5"/>